<dbReference type="InterPro" id="IPR027417">
    <property type="entry name" value="P-loop_NTPase"/>
</dbReference>
<protein>
    <submittedName>
        <fullName evidence="1">Uncharacterized protein</fullName>
    </submittedName>
</protein>
<evidence type="ECO:0000313" key="1">
    <source>
        <dbReference type="EMBL" id="EKC74788.1"/>
    </source>
</evidence>
<dbReference type="EMBL" id="AJWY01003628">
    <property type="protein sequence ID" value="EKC74788.1"/>
    <property type="molecule type" value="Genomic_DNA"/>
</dbReference>
<dbReference type="AlphaFoldDB" id="K1TXY4"/>
<sequence length="88" mass="10283">QNLEDFDQEQVREMTKPLFSIPPHQFLFNAGSIDKRSYMEMLQLDEAEYNLIKFPQRGVCLYKCGNERYLLEVHAPIKEKLFGTAGGR</sequence>
<organism evidence="1">
    <name type="scientific">human gut metagenome</name>
    <dbReference type="NCBI Taxonomy" id="408170"/>
    <lineage>
        <taxon>unclassified sequences</taxon>
        <taxon>metagenomes</taxon>
        <taxon>organismal metagenomes</taxon>
    </lineage>
</organism>
<gene>
    <name evidence="1" type="ORF">LEA_05568</name>
</gene>
<dbReference type="Gene3D" id="3.40.50.300">
    <property type="entry name" value="P-loop containing nucleotide triphosphate hydrolases"/>
    <property type="match status" value="1"/>
</dbReference>
<name>K1TXY4_9ZZZZ</name>
<proteinExistence type="predicted"/>
<feature type="non-terminal residue" evidence="1">
    <location>
        <position position="1"/>
    </location>
</feature>
<comment type="caution">
    <text evidence="1">The sequence shown here is derived from an EMBL/GenBank/DDBJ whole genome shotgun (WGS) entry which is preliminary data.</text>
</comment>
<reference evidence="1" key="1">
    <citation type="journal article" date="2013" name="Environ. Microbiol.">
        <title>Microbiota from the distal guts of lean and obese adolescents exhibit partial functional redundancy besides clear differences in community structure.</title>
        <authorList>
            <person name="Ferrer M."/>
            <person name="Ruiz A."/>
            <person name="Lanza F."/>
            <person name="Haange S.B."/>
            <person name="Oberbach A."/>
            <person name="Till H."/>
            <person name="Bargiela R."/>
            <person name="Campoy C."/>
            <person name="Segura M.T."/>
            <person name="Richter M."/>
            <person name="von Bergen M."/>
            <person name="Seifert J."/>
            <person name="Suarez A."/>
        </authorList>
    </citation>
    <scope>NUCLEOTIDE SEQUENCE</scope>
</reference>
<accession>K1TXY4</accession>